<evidence type="ECO:0000313" key="1">
    <source>
        <dbReference type="Proteomes" id="UP000036681"/>
    </source>
</evidence>
<dbReference type="Gene3D" id="3.40.50.300">
    <property type="entry name" value="P-loop containing nucleotide triphosphate hydrolases"/>
    <property type="match status" value="1"/>
</dbReference>
<dbReference type="Proteomes" id="UP000036681">
    <property type="component" value="Unplaced"/>
</dbReference>
<proteinExistence type="predicted"/>
<keyword evidence="1" id="KW-1185">Reference proteome</keyword>
<accession>A0A0M3HGT6</accession>
<dbReference type="InterPro" id="IPR027417">
    <property type="entry name" value="P-loop_NTPase"/>
</dbReference>
<sequence length="68" mass="7651">MSALHERYPNALRNIRVETQIDENGELILLYKVVTGIAERSFGINIAKLVGISDDIIEVCIIAQLYSF</sequence>
<name>A0A0M3HGT6_ASCLU</name>
<protein>
    <submittedName>
        <fullName evidence="2">DNA mismatch repair proteins mutS family domain-containing protein</fullName>
    </submittedName>
</protein>
<evidence type="ECO:0000313" key="2">
    <source>
        <dbReference type="WBParaSite" id="ALUE_0000073101-mRNA-1"/>
    </source>
</evidence>
<reference evidence="2" key="1">
    <citation type="submission" date="2017-02" db="UniProtKB">
        <authorList>
            <consortium name="WormBaseParasite"/>
        </authorList>
    </citation>
    <scope>IDENTIFICATION</scope>
</reference>
<dbReference type="AlphaFoldDB" id="A0A0M3HGT6"/>
<dbReference type="WBParaSite" id="ALUE_0000073101-mRNA-1">
    <property type="protein sequence ID" value="ALUE_0000073101-mRNA-1"/>
    <property type="gene ID" value="ALUE_0000073101"/>
</dbReference>
<organism evidence="1 2">
    <name type="scientific">Ascaris lumbricoides</name>
    <name type="common">Giant roundworm</name>
    <dbReference type="NCBI Taxonomy" id="6252"/>
    <lineage>
        <taxon>Eukaryota</taxon>
        <taxon>Metazoa</taxon>
        <taxon>Ecdysozoa</taxon>
        <taxon>Nematoda</taxon>
        <taxon>Chromadorea</taxon>
        <taxon>Rhabditida</taxon>
        <taxon>Spirurina</taxon>
        <taxon>Ascaridomorpha</taxon>
        <taxon>Ascaridoidea</taxon>
        <taxon>Ascarididae</taxon>
        <taxon>Ascaris</taxon>
    </lineage>
</organism>